<organism evidence="1 2">
    <name type="scientific">Kitasatospora cineracea</name>
    <dbReference type="NCBI Taxonomy" id="88074"/>
    <lineage>
        <taxon>Bacteria</taxon>
        <taxon>Bacillati</taxon>
        <taxon>Actinomycetota</taxon>
        <taxon>Actinomycetes</taxon>
        <taxon>Kitasatosporales</taxon>
        <taxon>Streptomycetaceae</taxon>
        <taxon>Kitasatospora</taxon>
    </lineage>
</organism>
<gene>
    <name evidence="1" type="ORF">EDD38_7075</name>
</gene>
<keyword evidence="2" id="KW-1185">Reference proteome</keyword>
<reference evidence="1 2" key="1">
    <citation type="submission" date="2018-11" db="EMBL/GenBank/DDBJ databases">
        <title>Sequencing the genomes of 1000 actinobacteria strains.</title>
        <authorList>
            <person name="Klenk H.-P."/>
        </authorList>
    </citation>
    <scope>NUCLEOTIDE SEQUENCE [LARGE SCALE GENOMIC DNA]</scope>
    <source>
        <strain evidence="1 2">DSM 44781</strain>
    </source>
</reference>
<dbReference type="AlphaFoldDB" id="A0A3N4R9Y7"/>
<proteinExistence type="predicted"/>
<accession>A0A3N4R9Y7</accession>
<name>A0A3N4R9Y7_9ACTN</name>
<dbReference type="RefSeq" id="WP_123821280.1">
    <property type="nucleotide sequence ID" value="NZ_RKQG01000003.1"/>
</dbReference>
<evidence type="ECO:0000313" key="2">
    <source>
        <dbReference type="Proteomes" id="UP000266906"/>
    </source>
</evidence>
<protein>
    <submittedName>
        <fullName evidence="1">Uncharacterized protein</fullName>
    </submittedName>
</protein>
<comment type="caution">
    <text evidence="1">The sequence shown here is derived from an EMBL/GenBank/DDBJ whole genome shotgun (WGS) entry which is preliminary data.</text>
</comment>
<dbReference type="Proteomes" id="UP000266906">
    <property type="component" value="Unassembled WGS sequence"/>
</dbReference>
<sequence length="173" mass="19100">MLNIGLGAYRTWPEDEYGRSSAGWRPGLSDEEVYAAGNGRWKLGTRADRERYVLFSAMGIVVLAVEIDRISAPDPDSRRTVHGTVLKPGSPVYDKYVGRESPVEKSQNPVQYFDSPFDRTGCACGCGEVVPSGRDFLPGHDQRAIHDRVKLVGGVLPFMEWFDATWPGAGPVR</sequence>
<evidence type="ECO:0000313" key="1">
    <source>
        <dbReference type="EMBL" id="RPE27785.1"/>
    </source>
</evidence>
<dbReference type="EMBL" id="RKQG01000003">
    <property type="protein sequence ID" value="RPE27785.1"/>
    <property type="molecule type" value="Genomic_DNA"/>
</dbReference>